<proteinExistence type="predicted"/>
<name>A0A8T0DB99_9TREM</name>
<keyword evidence="1" id="KW-1133">Transmembrane helix</keyword>
<keyword evidence="1" id="KW-0812">Transmembrane</keyword>
<dbReference type="EMBL" id="JTDF01007293">
    <property type="protein sequence ID" value="KAF8565119.1"/>
    <property type="molecule type" value="Genomic_DNA"/>
</dbReference>
<keyword evidence="3" id="KW-1185">Reference proteome</keyword>
<evidence type="ECO:0000313" key="3">
    <source>
        <dbReference type="Proteomes" id="UP000699462"/>
    </source>
</evidence>
<feature type="transmembrane region" description="Helical" evidence="1">
    <location>
        <begin position="146"/>
        <end position="168"/>
    </location>
</feature>
<reference evidence="2 3" key="1">
    <citation type="submission" date="2019-07" db="EMBL/GenBank/DDBJ databases">
        <title>Annotation for the trematode Paragonimus westermani.</title>
        <authorList>
            <person name="Choi Y.-J."/>
        </authorList>
    </citation>
    <scope>NUCLEOTIDE SEQUENCE [LARGE SCALE GENOMIC DNA]</scope>
    <source>
        <strain evidence="2">180907_Pwestermani</strain>
    </source>
</reference>
<dbReference type="OrthoDB" id="10376893at2759"/>
<dbReference type="Proteomes" id="UP000699462">
    <property type="component" value="Unassembled WGS sequence"/>
</dbReference>
<dbReference type="AlphaFoldDB" id="A0A8T0DB99"/>
<comment type="caution">
    <text evidence="2">The sequence shown here is derived from an EMBL/GenBank/DDBJ whole genome shotgun (WGS) entry which is preliminary data.</text>
</comment>
<gene>
    <name evidence="2" type="ORF">P879_11136</name>
</gene>
<protein>
    <submittedName>
        <fullName evidence="2">Uncharacterized protein</fullName>
    </submittedName>
</protein>
<sequence length="186" mass="20495">MFLDCGLFESFEWSTVYNSCCRLLSSTVPPSVSQDGLQSMMNHALSVGGDGLTMSLTAASMNNSNMPIRSQTLGHEDMPSVALLQTTNSMPPLPPPNHPSYDLLDARSVDPTYGTRETIGSYGHQKPHTEASLVVQTRKSKRRCPWYYWIISILVLAFLLALVLAISFSGGSQIILTFFLVCVYTH</sequence>
<evidence type="ECO:0000256" key="1">
    <source>
        <dbReference type="SAM" id="Phobius"/>
    </source>
</evidence>
<accession>A0A8T0DB99</accession>
<evidence type="ECO:0000313" key="2">
    <source>
        <dbReference type="EMBL" id="KAF8565119.1"/>
    </source>
</evidence>
<organism evidence="2 3">
    <name type="scientific">Paragonimus westermani</name>
    <dbReference type="NCBI Taxonomy" id="34504"/>
    <lineage>
        <taxon>Eukaryota</taxon>
        <taxon>Metazoa</taxon>
        <taxon>Spiralia</taxon>
        <taxon>Lophotrochozoa</taxon>
        <taxon>Platyhelminthes</taxon>
        <taxon>Trematoda</taxon>
        <taxon>Digenea</taxon>
        <taxon>Plagiorchiida</taxon>
        <taxon>Troglotremata</taxon>
        <taxon>Troglotrematidae</taxon>
        <taxon>Paragonimus</taxon>
    </lineage>
</organism>
<keyword evidence="1" id="KW-0472">Membrane</keyword>